<organism evidence="5 6">
    <name type="scientific">Diaphorobacter limosus</name>
    <dbReference type="NCBI Taxonomy" id="3036128"/>
    <lineage>
        <taxon>Bacteria</taxon>
        <taxon>Pseudomonadati</taxon>
        <taxon>Pseudomonadota</taxon>
        <taxon>Betaproteobacteria</taxon>
        <taxon>Burkholderiales</taxon>
        <taxon>Comamonadaceae</taxon>
        <taxon>Diaphorobacter</taxon>
    </lineage>
</organism>
<feature type="signal peptide" evidence="2">
    <location>
        <begin position="1"/>
        <end position="20"/>
    </location>
</feature>
<dbReference type="PANTHER" id="PTHR35812:SF1">
    <property type="entry name" value="LIPOPROTEIN"/>
    <property type="match status" value="1"/>
</dbReference>
<evidence type="ECO:0000259" key="4">
    <source>
        <dbReference type="Pfam" id="PF18203"/>
    </source>
</evidence>
<evidence type="ECO:0000313" key="5">
    <source>
        <dbReference type="EMBL" id="WOO31813.1"/>
    </source>
</evidence>
<dbReference type="PANTHER" id="PTHR35812">
    <property type="entry name" value="LIPOPROTEIN"/>
    <property type="match status" value="1"/>
</dbReference>
<evidence type="ECO:0000313" key="6">
    <source>
        <dbReference type="Proteomes" id="UP001303211"/>
    </source>
</evidence>
<dbReference type="NCBIfam" id="TIGR04174">
    <property type="entry name" value="IPTL_CTERM"/>
    <property type="match status" value="1"/>
</dbReference>
<name>A0ABZ0J1A4_9BURK</name>
<dbReference type="InterPro" id="IPR026442">
    <property type="entry name" value="IPTL_CTERM"/>
</dbReference>
<feature type="chain" id="PRO_5046095167" evidence="2">
    <location>
        <begin position="21"/>
        <end position="463"/>
    </location>
</feature>
<dbReference type="NCBIfam" id="NF041766">
    <property type="entry name" value="choice_anch_U"/>
    <property type="match status" value="1"/>
</dbReference>
<keyword evidence="1" id="KW-1133">Transmembrane helix</keyword>
<evidence type="ECO:0000256" key="1">
    <source>
        <dbReference type="SAM" id="Phobius"/>
    </source>
</evidence>
<feature type="transmembrane region" description="Helical" evidence="1">
    <location>
        <begin position="438"/>
        <end position="455"/>
    </location>
</feature>
<evidence type="ECO:0000259" key="3">
    <source>
        <dbReference type="Pfam" id="PF07603"/>
    </source>
</evidence>
<keyword evidence="6" id="KW-1185">Reference proteome</keyword>
<dbReference type="EMBL" id="CP136921">
    <property type="protein sequence ID" value="WOO31813.1"/>
    <property type="molecule type" value="Genomic_DNA"/>
</dbReference>
<dbReference type="Pfam" id="PF07603">
    <property type="entry name" value="Lcl_C"/>
    <property type="match status" value="1"/>
</dbReference>
<dbReference type="RefSeq" id="WP_317701282.1">
    <property type="nucleotide sequence ID" value="NZ_CP136921.1"/>
</dbReference>
<protein>
    <submittedName>
        <fullName evidence="5">IPTL-CTERM sorting domain-containing protein</fullName>
    </submittedName>
</protein>
<keyword evidence="1" id="KW-0812">Transmembrane</keyword>
<proteinExistence type="predicted"/>
<dbReference type="InterPro" id="IPR053784">
    <property type="entry name" value="Choice_anch_U_dom"/>
</dbReference>
<feature type="domain" description="Lcl C-terminal" evidence="3">
    <location>
        <begin position="42"/>
        <end position="166"/>
    </location>
</feature>
<dbReference type="InterPro" id="IPR011460">
    <property type="entry name" value="Lcl_C"/>
</dbReference>
<evidence type="ECO:0000256" key="2">
    <source>
        <dbReference type="SAM" id="SignalP"/>
    </source>
</evidence>
<keyword evidence="2" id="KW-0732">Signal</keyword>
<dbReference type="Pfam" id="PF18203">
    <property type="entry name" value="IPTL-CTERM"/>
    <property type="match status" value="1"/>
</dbReference>
<keyword evidence="1" id="KW-0472">Membrane</keyword>
<dbReference type="Proteomes" id="UP001303211">
    <property type="component" value="Chromosome"/>
</dbReference>
<reference evidence="5 6" key="1">
    <citation type="submission" date="2023-03" db="EMBL/GenBank/DDBJ databases">
        <title>Diaphorobacter basophil sp. nov., isolated from a sewage-treatment plant.</title>
        <authorList>
            <person name="Yang K."/>
        </authorList>
    </citation>
    <scope>NUCLEOTIDE SEQUENCE [LARGE SCALE GENOMIC DNA]</scope>
    <source>
        <strain evidence="5 6">Y-1</strain>
    </source>
</reference>
<feature type="domain" description="IPTL-CTERM protein sorting" evidence="4">
    <location>
        <begin position="430"/>
        <end position="456"/>
    </location>
</feature>
<sequence length="463" mass="46663">MKFPPLLALSLGLSAGAAQAVTCQDNIPASNPDSAYTVHGDQTVTDPRTGLMWKQCLEGQSWSGSACTGTVTPMNWVTALSTAEAASFAGHSDWRLPNLKELRSLVEECRTVPSINDTVFPGTPSSDVWSGSPNANGSNSAWYVDFNDGYANSFNRSYSFLVRLVRAGQSLAPLPALSAVALSGTPTGNGAAFVGTSDKTGTGYWLVVPSGSQVPTSAQVKAGVAYGGVTPAAHGSGAMAAGTPASFAASGLSAATGYDFYLVAEAAGQLSAPVQRVAFATATAATLPEGPQTGQPMQVVALPSAGGWHLDAATTQTLASLGAPLPPGLAAPQGVVTLSLSGGTAGTAATVVLTYPQPLPAGTVYYKYGKTAVNPTNHWYSFSSGAAISGNTITLTLTDGADGDDDLAANGSISDPGGPVVPLGAPMGAASIPTLSEWALWLLSALTGLLALAWLRGRKAAGA</sequence>
<gene>
    <name evidence="5" type="ORF">P4826_15625</name>
</gene>
<accession>A0ABZ0J1A4</accession>